<feature type="compositionally biased region" description="Polar residues" evidence="8">
    <location>
        <begin position="1016"/>
        <end position="1027"/>
    </location>
</feature>
<sequence>MGSHQQTTKMGEGSKQVRVDNWGIFFLQRLQMFFNKTDYCDLTLQFEGNVQLKVHRLVMNACTEYFHVLEQTCEMVDDTLIMPPDLQADVVLPIVNFMYTGMLEFHMSIFDKLYKTANLMNITVLTKLLDAQKTPIAPLPKPINKRTSQVPHTWNLQGKKISAKTTDPDLPAPLPGRKLPVWKRKSAPPAVPHTVVPHFYPEQKRTTQIDPLAGFDNTPKPTRFEWPEEELSTLNLFDSTFDDISYTSKPLLTQDDEPRPSTSFDRIKETPDTNRRPATYSNSAVDMEDMKDYVKEQRIRSNLTEEDDDDDETINNDFANKEESLKRKMKFENTPAKRVRFSVNEKENQIKQTKINITPTGKTTSADVEHTKIISELLKKYPNLVKKNKNIRLKILAKSNNTPVVTAVEQNRKPIYKKTSPRLQTVAATPTSKIIKVTSNEEKNEEDGPWKCQRCSTPSDPVEFVLYYLYRKHMTDVHNEKFDSRMCKFCGHKSTKHNMLMYHQYTKHGVKPPPAYKFPKCNQCPYIALTEALLLRHKMNHTKYELQCVECKVTFTNQVALTSHIQITGHTGKSEKPNYDCQYCTKKFPSSSPLFSHIRMQHRDEARRDGIVSIDEVEEADEDDNEQDEIINEEQDEYSTEIITDKKDKIKILSDVKLPSMDVHQSSGSNALAQQNITLEPSSEAEALSNVASGIATSLGLVDVVVLDENQQYILHTDNQQAIASEESEFILPDLQDPQTFTTTQQVITSEQNVITQSMLHNSDIGSTDELVMVLTDHDYGDGNNEIINNENSNIVVLYSHPIEGQENQFITSQGNLMLTSQAGLIELRNGNAVVTSAAPHFITTSADASDSSHIESIEMIQREINQHPNQIHLVEDIKPALVQQVTTADTVSVPTTIQALPQHLDVQPTPESVDTLQESQENVQFNTLQDIMPSDQNSVDQDEQEISEVQEENINEANEEQTVADTSEAMDQESSNNTEAAQQDNEMNSQVQEQPENEENNVLNATEQMECAKTTEGSNQNENLSENTEKEPNQENTVQVDEIPQQATEQPLKENTVEAVLQETSEFDNDNTETNIQEETSTDAQENLEKEETPKTNECEKCEELNESLPEEQLNQSNDIPMDEDTSHVTGDSHLNESGELTELNEAELPKTILEDETEKLAENTEIMSEDQSKQTSTSNDESTSNLEGESSKVDDENTHSQDDNEKTTKEDENFQPIDENTRIEENDDNSHLSDVNSQLQDENSQISQTSQASTSNRPIYSRNNSNQSAKIILDDWEDTDSQQSDSKNGTTVNKLIDDWDDDEEDNKKGAG</sequence>
<keyword evidence="6" id="KW-0539">Nucleus</keyword>
<feature type="compositionally biased region" description="Basic and acidic residues" evidence="8">
    <location>
        <begin position="1191"/>
        <end position="1214"/>
    </location>
</feature>
<feature type="region of interest" description="Disordered" evidence="8">
    <location>
        <begin position="1063"/>
        <end position="1313"/>
    </location>
</feature>
<evidence type="ECO:0000256" key="1">
    <source>
        <dbReference type="ARBA" id="ARBA00004123"/>
    </source>
</evidence>
<feature type="compositionally biased region" description="Polar residues" evidence="8">
    <location>
        <begin position="1234"/>
        <end position="1245"/>
    </location>
</feature>
<evidence type="ECO:0000259" key="10">
    <source>
        <dbReference type="PROSITE" id="PS50157"/>
    </source>
</evidence>
<dbReference type="InterPro" id="IPR000210">
    <property type="entry name" value="BTB/POZ_dom"/>
</dbReference>
<dbReference type="InterPro" id="IPR036236">
    <property type="entry name" value="Znf_C2H2_sf"/>
</dbReference>
<evidence type="ECO:0008006" key="13">
    <source>
        <dbReference type="Google" id="ProtNLM"/>
    </source>
</evidence>
<evidence type="ECO:0000256" key="3">
    <source>
        <dbReference type="ARBA" id="ARBA00022737"/>
    </source>
</evidence>
<dbReference type="PANTHER" id="PTHR24394:SF38">
    <property type="entry name" value="CENTROSOME-ASSOCIATED ZINC FINGER PROTEIN CP190"/>
    <property type="match status" value="1"/>
</dbReference>
<dbReference type="PROSITE" id="PS50097">
    <property type="entry name" value="BTB"/>
    <property type="match status" value="1"/>
</dbReference>
<dbReference type="PANTHER" id="PTHR24394">
    <property type="entry name" value="ZINC FINGER PROTEIN"/>
    <property type="match status" value="1"/>
</dbReference>
<proteinExistence type="predicted"/>
<dbReference type="PROSITE" id="PS00028">
    <property type="entry name" value="ZINC_FINGER_C2H2_1"/>
    <property type="match status" value="2"/>
</dbReference>
<dbReference type="GO" id="GO:0000981">
    <property type="term" value="F:DNA-binding transcription factor activity, RNA polymerase II-specific"/>
    <property type="evidence" value="ECO:0007669"/>
    <property type="project" value="TreeGrafter"/>
</dbReference>
<feature type="compositionally biased region" description="Polar residues" evidence="8">
    <location>
        <begin position="1175"/>
        <end position="1190"/>
    </location>
</feature>
<keyword evidence="12" id="KW-1185">Reference proteome</keyword>
<feature type="domain" description="C2H2-type" evidence="10">
    <location>
        <begin position="579"/>
        <end position="607"/>
    </location>
</feature>
<feature type="compositionally biased region" description="Basic and acidic residues" evidence="8">
    <location>
        <begin position="1221"/>
        <end position="1233"/>
    </location>
</feature>
<organism evidence="11 12">
    <name type="scientific">Ignelater luminosus</name>
    <name type="common">Cucubano</name>
    <name type="synonym">Pyrophorus luminosus</name>
    <dbReference type="NCBI Taxonomy" id="2038154"/>
    <lineage>
        <taxon>Eukaryota</taxon>
        <taxon>Metazoa</taxon>
        <taxon>Ecdysozoa</taxon>
        <taxon>Arthropoda</taxon>
        <taxon>Hexapoda</taxon>
        <taxon>Insecta</taxon>
        <taxon>Pterygota</taxon>
        <taxon>Neoptera</taxon>
        <taxon>Endopterygota</taxon>
        <taxon>Coleoptera</taxon>
        <taxon>Polyphaga</taxon>
        <taxon>Elateriformia</taxon>
        <taxon>Elateroidea</taxon>
        <taxon>Elateridae</taxon>
        <taxon>Agrypninae</taxon>
        <taxon>Pyrophorini</taxon>
        <taxon>Ignelater</taxon>
    </lineage>
</organism>
<accession>A0A8K0DAR3</accession>
<name>A0A8K0DAR3_IGNLU</name>
<feature type="region of interest" description="Disordered" evidence="8">
    <location>
        <begin position="954"/>
        <end position="999"/>
    </location>
</feature>
<reference evidence="11" key="1">
    <citation type="submission" date="2019-08" db="EMBL/GenBank/DDBJ databases">
        <title>The genome of the North American firefly Photinus pyralis.</title>
        <authorList>
            <consortium name="Photinus pyralis genome working group"/>
            <person name="Fallon T.R."/>
            <person name="Sander Lower S.E."/>
            <person name="Weng J.-K."/>
        </authorList>
    </citation>
    <scope>NUCLEOTIDE SEQUENCE</scope>
    <source>
        <strain evidence="11">TRF0915ILg1</strain>
        <tissue evidence="11">Whole body</tissue>
    </source>
</reference>
<feature type="compositionally biased region" description="Polar residues" evidence="8">
    <location>
        <begin position="973"/>
        <end position="988"/>
    </location>
</feature>
<evidence type="ECO:0000313" key="11">
    <source>
        <dbReference type="EMBL" id="KAF2900874.1"/>
    </source>
</evidence>
<gene>
    <name evidence="11" type="ORF">ILUMI_05279</name>
</gene>
<dbReference type="SMART" id="SM00355">
    <property type="entry name" value="ZnF_C2H2"/>
    <property type="match status" value="5"/>
</dbReference>
<evidence type="ECO:0000256" key="2">
    <source>
        <dbReference type="ARBA" id="ARBA00022723"/>
    </source>
</evidence>
<feature type="compositionally biased region" description="Polar residues" evidence="8">
    <location>
        <begin position="1258"/>
        <end position="1271"/>
    </location>
</feature>
<evidence type="ECO:0000256" key="7">
    <source>
        <dbReference type="PROSITE-ProRule" id="PRU00042"/>
    </source>
</evidence>
<dbReference type="Gene3D" id="3.30.160.60">
    <property type="entry name" value="Classic Zinc Finger"/>
    <property type="match status" value="2"/>
</dbReference>
<feature type="compositionally biased region" description="Polar residues" evidence="8">
    <location>
        <begin position="1073"/>
        <end position="1086"/>
    </location>
</feature>
<dbReference type="Gene3D" id="3.30.710.10">
    <property type="entry name" value="Potassium Channel Kv1.1, Chain A"/>
    <property type="match status" value="1"/>
</dbReference>
<dbReference type="Proteomes" id="UP000801492">
    <property type="component" value="Unassembled WGS sequence"/>
</dbReference>
<dbReference type="OrthoDB" id="10069414at2759"/>
<dbReference type="GO" id="GO:0008270">
    <property type="term" value="F:zinc ion binding"/>
    <property type="evidence" value="ECO:0007669"/>
    <property type="project" value="UniProtKB-KW"/>
</dbReference>
<protein>
    <recommendedName>
        <fullName evidence="13">Centrosome-associated zinc finger protein CP190</fullName>
    </recommendedName>
</protein>
<comment type="caution">
    <text evidence="11">The sequence shown here is derived from an EMBL/GenBank/DDBJ whole genome shotgun (WGS) entry which is preliminary data.</text>
</comment>
<keyword evidence="3" id="KW-0677">Repeat</keyword>
<feature type="compositionally biased region" description="Basic and acidic residues" evidence="8">
    <location>
        <begin position="1088"/>
        <end position="1105"/>
    </location>
</feature>
<dbReference type="SUPFAM" id="SSF57667">
    <property type="entry name" value="beta-beta-alpha zinc fingers"/>
    <property type="match status" value="1"/>
</dbReference>
<dbReference type="InterPro" id="IPR011333">
    <property type="entry name" value="SKP1/BTB/POZ_sf"/>
</dbReference>
<dbReference type="InterPro" id="IPR013087">
    <property type="entry name" value="Znf_C2H2_type"/>
</dbReference>
<feature type="compositionally biased region" description="Basic and acidic residues" evidence="8">
    <location>
        <begin position="265"/>
        <end position="275"/>
    </location>
</feature>
<feature type="region of interest" description="Disordered" evidence="8">
    <location>
        <begin position="1013"/>
        <end position="1040"/>
    </location>
</feature>
<dbReference type="SUPFAM" id="SSF54695">
    <property type="entry name" value="POZ domain"/>
    <property type="match status" value="1"/>
</dbReference>
<feature type="domain" description="BTB" evidence="9">
    <location>
        <begin position="40"/>
        <end position="107"/>
    </location>
</feature>
<keyword evidence="2" id="KW-0479">Metal-binding</keyword>
<feature type="compositionally biased region" description="Polar residues" evidence="8">
    <location>
        <begin position="1283"/>
        <end position="1295"/>
    </location>
</feature>
<feature type="region of interest" description="Disordered" evidence="8">
    <location>
        <begin position="248"/>
        <end position="285"/>
    </location>
</feature>
<evidence type="ECO:0000256" key="4">
    <source>
        <dbReference type="ARBA" id="ARBA00022771"/>
    </source>
</evidence>
<dbReference type="PROSITE" id="PS50157">
    <property type="entry name" value="ZINC_FINGER_C2H2_2"/>
    <property type="match status" value="2"/>
</dbReference>
<dbReference type="SMART" id="SM00225">
    <property type="entry name" value="BTB"/>
    <property type="match status" value="1"/>
</dbReference>
<feature type="compositionally biased region" description="Low complexity" evidence="8">
    <location>
        <begin position="1246"/>
        <end position="1257"/>
    </location>
</feature>
<evidence type="ECO:0000256" key="6">
    <source>
        <dbReference type="ARBA" id="ARBA00023242"/>
    </source>
</evidence>
<evidence type="ECO:0000256" key="8">
    <source>
        <dbReference type="SAM" id="MobiDB-lite"/>
    </source>
</evidence>
<feature type="region of interest" description="Disordered" evidence="8">
    <location>
        <begin position="164"/>
        <end position="187"/>
    </location>
</feature>
<dbReference type="EMBL" id="VTPC01001956">
    <property type="protein sequence ID" value="KAF2900874.1"/>
    <property type="molecule type" value="Genomic_DNA"/>
</dbReference>
<evidence type="ECO:0000256" key="5">
    <source>
        <dbReference type="ARBA" id="ARBA00022833"/>
    </source>
</evidence>
<dbReference type="GO" id="GO:0005634">
    <property type="term" value="C:nucleus"/>
    <property type="evidence" value="ECO:0007669"/>
    <property type="project" value="UniProtKB-SubCell"/>
</dbReference>
<evidence type="ECO:0000313" key="12">
    <source>
        <dbReference type="Proteomes" id="UP000801492"/>
    </source>
</evidence>
<keyword evidence="4 7" id="KW-0863">Zinc-finger</keyword>
<comment type="subcellular location">
    <subcellularLocation>
        <location evidence="1">Nucleus</location>
    </subcellularLocation>
</comment>
<keyword evidence="5" id="KW-0862">Zinc</keyword>
<evidence type="ECO:0000259" key="9">
    <source>
        <dbReference type="PROSITE" id="PS50097"/>
    </source>
</evidence>
<feature type="domain" description="C2H2-type" evidence="10">
    <location>
        <begin position="546"/>
        <end position="575"/>
    </location>
</feature>
<dbReference type="Pfam" id="PF00651">
    <property type="entry name" value="BTB"/>
    <property type="match status" value="1"/>
</dbReference>